<dbReference type="Pfam" id="PF14530">
    <property type="entry name" value="DUF4439"/>
    <property type="match status" value="1"/>
</dbReference>
<name>A0ABX8R9B1_9ACTN</name>
<evidence type="ECO:0000259" key="2">
    <source>
        <dbReference type="Pfam" id="PF14530"/>
    </source>
</evidence>
<dbReference type="SUPFAM" id="SSF47240">
    <property type="entry name" value="Ferritin-like"/>
    <property type="match status" value="1"/>
</dbReference>
<reference evidence="3" key="1">
    <citation type="submission" date="2020-07" db="EMBL/GenBank/DDBJ databases">
        <authorList>
            <person name="Tarantini F.S."/>
            <person name="Hong K.W."/>
            <person name="Chan K.G."/>
        </authorList>
    </citation>
    <scope>NUCLEOTIDE SEQUENCE</scope>
    <source>
        <strain evidence="3">32-07</strain>
    </source>
</reference>
<feature type="compositionally biased region" description="Low complexity" evidence="1">
    <location>
        <begin position="126"/>
        <end position="137"/>
    </location>
</feature>
<dbReference type="InterPro" id="IPR029447">
    <property type="entry name" value="DUF4439"/>
</dbReference>
<protein>
    <submittedName>
        <fullName evidence="3">DUF4439 domain-containing protein</fullName>
    </submittedName>
</protein>
<feature type="region of interest" description="Disordered" evidence="1">
    <location>
        <begin position="126"/>
        <end position="147"/>
    </location>
</feature>
<dbReference type="InterPro" id="IPR012347">
    <property type="entry name" value="Ferritin-like"/>
</dbReference>
<dbReference type="EMBL" id="CP059572">
    <property type="protein sequence ID" value="QXJ26889.1"/>
    <property type="molecule type" value="Genomic_DNA"/>
</dbReference>
<accession>A0ABX8R9B1</accession>
<dbReference type="InterPro" id="IPR009078">
    <property type="entry name" value="Ferritin-like_SF"/>
</dbReference>
<feature type="compositionally biased region" description="Pro residues" evidence="1">
    <location>
        <begin position="138"/>
        <end position="147"/>
    </location>
</feature>
<sequence>MRALQAALAAEHAAVYGYGVLGARLRGAQRQTARAVWDAHRAQRDRLTAILSVPPVAAAPAYRLPGSTASPRAAAQLAAALEESVGSAYVGLAGASSPDLRYLAADGAQNAMARAARWRQAAGAPAPAAAFPGLPSAALPPRPEPGE</sequence>
<proteinExistence type="predicted"/>
<organism evidence="3 4">
    <name type="scientific">Actinomadura graeca</name>
    <dbReference type="NCBI Taxonomy" id="2750812"/>
    <lineage>
        <taxon>Bacteria</taxon>
        <taxon>Bacillati</taxon>
        <taxon>Actinomycetota</taxon>
        <taxon>Actinomycetes</taxon>
        <taxon>Streptosporangiales</taxon>
        <taxon>Thermomonosporaceae</taxon>
        <taxon>Actinomadura</taxon>
    </lineage>
</organism>
<feature type="domain" description="DUF4439" evidence="2">
    <location>
        <begin position="3"/>
        <end position="135"/>
    </location>
</feature>
<evidence type="ECO:0000313" key="4">
    <source>
        <dbReference type="Proteomes" id="UP001049518"/>
    </source>
</evidence>
<evidence type="ECO:0000256" key="1">
    <source>
        <dbReference type="SAM" id="MobiDB-lite"/>
    </source>
</evidence>
<dbReference type="Proteomes" id="UP001049518">
    <property type="component" value="Chromosome"/>
</dbReference>
<gene>
    <name evidence="3" type="ORF">AGRA3207_006391</name>
</gene>
<dbReference type="Gene3D" id="1.20.1260.10">
    <property type="match status" value="1"/>
</dbReference>
<keyword evidence="4" id="KW-1185">Reference proteome</keyword>
<evidence type="ECO:0000313" key="3">
    <source>
        <dbReference type="EMBL" id="QXJ26889.1"/>
    </source>
</evidence>